<evidence type="ECO:0000259" key="1">
    <source>
        <dbReference type="Pfam" id="PF06094"/>
    </source>
</evidence>
<dbReference type="CDD" id="cd06661">
    <property type="entry name" value="GGCT_like"/>
    <property type="match status" value="1"/>
</dbReference>
<dbReference type="InterPro" id="IPR036568">
    <property type="entry name" value="GGCT-like_sf"/>
</dbReference>
<dbReference type="Proteomes" id="UP000616595">
    <property type="component" value="Unassembled WGS sequence"/>
</dbReference>
<keyword evidence="3" id="KW-1185">Reference proteome</keyword>
<dbReference type="InterPro" id="IPR009288">
    <property type="entry name" value="AIG2-like_dom"/>
</dbReference>
<evidence type="ECO:0000313" key="2">
    <source>
        <dbReference type="EMBL" id="MBC3888847.1"/>
    </source>
</evidence>
<proteinExistence type="predicted"/>
<evidence type="ECO:0000313" key="3">
    <source>
        <dbReference type="Proteomes" id="UP000616595"/>
    </source>
</evidence>
<gene>
    <name evidence="2" type="ORF">GH810_11035</name>
</gene>
<reference evidence="2" key="2">
    <citation type="submission" date="2020-10" db="EMBL/GenBank/DDBJ databases">
        <title>Comparative genomics of the Acetobacterium genus.</title>
        <authorList>
            <person name="Marshall C."/>
            <person name="May H."/>
            <person name="Norman S."/>
        </authorList>
    </citation>
    <scope>NUCLEOTIDE SEQUENCE</scope>
    <source>
        <strain evidence="2">DER-2019</strain>
    </source>
</reference>
<name>A0A923KSY2_9FIRM</name>
<reference evidence="2" key="1">
    <citation type="submission" date="2019-10" db="EMBL/GenBank/DDBJ databases">
        <authorList>
            <person name="Ross D.E."/>
            <person name="Gulliver D."/>
        </authorList>
    </citation>
    <scope>NUCLEOTIDE SEQUENCE</scope>
    <source>
        <strain evidence="2">DER-2019</strain>
    </source>
</reference>
<sequence>MGAEKMELLFTYGTFRDLTIQEAFFKRPVNMKTATLEGYRVFCGADGFFSISEEENAITKGFVLELYPHEMWIADKWEEVPFYEREKRKVRIDNDLADAWVYLKSSEDSGMIADNTEMSAAVTDEELEEEIRKFVLYQNTRSIPDGDFYLIADCEVADGEQWMCSQNNTAQFRKPVKDHIKFMNLCCASMKKRNVIIKGTIIGNLYFYLPSHNIQTRIPGAIYLMENEKRVTIILAFPCMIIDVDYVINAFETNRLLIETEHWKQFLEEFGMVCGNPIQKKYFVNGTTLQLKREHEKCVSDDVEWFYNESQNWYYKRMENQIESILTS</sequence>
<dbReference type="AlphaFoldDB" id="A0A923KSY2"/>
<feature type="domain" description="Gamma-glutamylcyclotransferase AIG2-like" evidence="1">
    <location>
        <begin position="9"/>
        <end position="106"/>
    </location>
</feature>
<dbReference type="Gene3D" id="3.10.490.10">
    <property type="entry name" value="Gamma-glutamyl cyclotransferase-like"/>
    <property type="match status" value="1"/>
</dbReference>
<dbReference type="InterPro" id="IPR013024">
    <property type="entry name" value="GGCT-like"/>
</dbReference>
<comment type="caution">
    <text evidence="2">The sequence shown here is derived from an EMBL/GenBank/DDBJ whole genome shotgun (WGS) entry which is preliminary data.</text>
</comment>
<dbReference type="EMBL" id="WJBD01000012">
    <property type="protein sequence ID" value="MBC3888847.1"/>
    <property type="molecule type" value="Genomic_DNA"/>
</dbReference>
<dbReference type="OrthoDB" id="2087462at2"/>
<dbReference type="Pfam" id="PF06094">
    <property type="entry name" value="GGACT"/>
    <property type="match status" value="1"/>
</dbReference>
<dbReference type="SUPFAM" id="SSF110857">
    <property type="entry name" value="Gamma-glutamyl cyclotransferase-like"/>
    <property type="match status" value="1"/>
</dbReference>
<dbReference type="RefSeq" id="WP_148566133.1">
    <property type="nucleotide sequence ID" value="NZ_RXYA01000003.1"/>
</dbReference>
<protein>
    <recommendedName>
        <fullName evidence="1">Gamma-glutamylcyclotransferase AIG2-like domain-containing protein</fullName>
    </recommendedName>
</protein>
<organism evidence="2 3">
    <name type="scientific">Acetobacterium paludosum</name>
    <dbReference type="NCBI Taxonomy" id="52693"/>
    <lineage>
        <taxon>Bacteria</taxon>
        <taxon>Bacillati</taxon>
        <taxon>Bacillota</taxon>
        <taxon>Clostridia</taxon>
        <taxon>Eubacteriales</taxon>
        <taxon>Eubacteriaceae</taxon>
        <taxon>Acetobacterium</taxon>
    </lineage>
</organism>
<accession>A0A923KSY2</accession>